<dbReference type="InterPro" id="IPR016938">
    <property type="entry name" value="UPF0317"/>
</dbReference>
<dbReference type="Pfam" id="PF07286">
    <property type="entry name" value="D-Glu_cyclase"/>
    <property type="match status" value="1"/>
</dbReference>
<dbReference type="PANTHER" id="PTHR32022:SF10">
    <property type="entry name" value="D-GLUTAMATE CYCLASE, MITOCHONDRIAL"/>
    <property type="match status" value="1"/>
</dbReference>
<dbReference type="GO" id="GO:0016829">
    <property type="term" value="F:lyase activity"/>
    <property type="evidence" value="ECO:0007669"/>
    <property type="project" value="UniProtKB-KW"/>
</dbReference>
<dbReference type="FunFam" id="3.30.2040.10:FF:000001">
    <property type="entry name" value="D-glutamate cyclase, mitochondrial"/>
    <property type="match status" value="1"/>
</dbReference>
<dbReference type="InterPro" id="IPR038021">
    <property type="entry name" value="Putative_hydro-lyase"/>
</dbReference>
<dbReference type="eggNOG" id="COG4336">
    <property type="taxonomic scope" value="Bacteria"/>
</dbReference>
<accession>E3BHH5</accession>
<evidence type="ECO:0000313" key="5">
    <source>
        <dbReference type="Proteomes" id="UP000002943"/>
    </source>
</evidence>
<reference evidence="4 5" key="1">
    <citation type="journal article" date="2012" name="Int. J. Syst. Evol. Microbiol.">
        <title>Vibrio caribbeanicus sp. nov., isolated from the marine sponge Scleritoderma cyanea.</title>
        <authorList>
            <person name="Hoffmann M."/>
            <person name="Monday S.R."/>
            <person name="Allard M.W."/>
            <person name="Strain E.A."/>
            <person name="Whittaker P."/>
            <person name="Naum M."/>
            <person name="McCarthy P.J."/>
            <person name="Lopez J.V."/>
            <person name="Fischer M."/>
            <person name="Brown E.W."/>
        </authorList>
    </citation>
    <scope>NUCLEOTIDE SEQUENCE [LARGE SCALE GENOMIC DNA]</scope>
    <source>
        <strain evidence="4 5">ATCC BAA-2122</strain>
    </source>
</reference>
<dbReference type="InterPro" id="IPR009906">
    <property type="entry name" value="D-Glu_cyclase"/>
</dbReference>
<comment type="similarity">
    <text evidence="1 3">Belongs to the D-glutamate cyclase family.</text>
</comment>
<dbReference type="AlphaFoldDB" id="E3BHH5"/>
<sequence>MSRNSTLSSDDRKDALAEVQELRMKIRAGEWREATSGVGNGVMQANVVILPKEWADDFLIYCQNNPISCPLLAVSKPGSCLLEQLGANIDIRSDIPEYNIYRDGSLSDTTSDISSLWQEDWVTFALGCSFSFEQLLQRSGLGLRNIEEKKNVSMYRTNIETKQSHRFYGNTVVSMRPFTASDAIRAIQITARLPKAHGAPIHLGDPALIGINNITQPDYGDAVTIYPDELPVFWACGVTPQVAIENAKPPIAITHVPGKMLLTDWLIDDMLEF</sequence>
<keyword evidence="5" id="KW-1185">Reference proteome</keyword>
<dbReference type="Proteomes" id="UP000002943">
    <property type="component" value="Unassembled WGS sequence"/>
</dbReference>
<keyword evidence="2 3" id="KW-0456">Lyase</keyword>
<evidence type="ECO:0000256" key="1">
    <source>
        <dbReference type="ARBA" id="ARBA00007896"/>
    </source>
</evidence>
<dbReference type="Gene3D" id="3.40.1640.10">
    <property type="entry name" value="PSTPO5379-like"/>
    <property type="match status" value="1"/>
</dbReference>
<dbReference type="SUPFAM" id="SSF160920">
    <property type="entry name" value="PSTPO5379-like"/>
    <property type="match status" value="1"/>
</dbReference>
<evidence type="ECO:0000313" key="4">
    <source>
        <dbReference type="EMBL" id="EFP97506.1"/>
    </source>
</evidence>
<dbReference type="PANTHER" id="PTHR32022">
    <property type="entry name" value="D-GLUTAMATE CYCLASE, MITOCHONDRIAL"/>
    <property type="match status" value="1"/>
</dbReference>
<proteinExistence type="inferred from homology"/>
<evidence type="ECO:0000256" key="2">
    <source>
        <dbReference type="ARBA" id="ARBA00023239"/>
    </source>
</evidence>
<dbReference type="RefSeq" id="WP_009600442.1">
    <property type="nucleotide sequence ID" value="NZ_AEIU01000057.1"/>
</dbReference>
<gene>
    <name evidence="4" type="ORF">VIBC2010_00120</name>
</gene>
<organism evidence="4 5">
    <name type="scientific">Vibrio caribbeanicus ATCC BAA-2122</name>
    <dbReference type="NCBI Taxonomy" id="796620"/>
    <lineage>
        <taxon>Bacteria</taxon>
        <taxon>Pseudomonadati</taxon>
        <taxon>Pseudomonadota</taxon>
        <taxon>Gammaproteobacteria</taxon>
        <taxon>Vibrionales</taxon>
        <taxon>Vibrionaceae</taxon>
        <taxon>Vibrio</taxon>
    </lineage>
</organism>
<dbReference type="NCBIfam" id="NF003969">
    <property type="entry name" value="PRK05463.1"/>
    <property type="match status" value="1"/>
</dbReference>
<dbReference type="EC" id="4.2.1.-" evidence="3"/>
<dbReference type="OrthoDB" id="149585at2"/>
<dbReference type="EMBL" id="AEIU01000057">
    <property type="protein sequence ID" value="EFP97506.1"/>
    <property type="molecule type" value="Genomic_DNA"/>
</dbReference>
<dbReference type="Gene3D" id="3.30.2040.10">
    <property type="entry name" value="PSTPO5379-like domain"/>
    <property type="match status" value="1"/>
</dbReference>
<dbReference type="STRING" id="796620.VIBC2010_00120"/>
<name>E3BHH5_9VIBR</name>
<comment type="caution">
    <text evidence="4">The sequence shown here is derived from an EMBL/GenBank/DDBJ whole genome shotgun (WGS) entry which is preliminary data.</text>
</comment>
<dbReference type="HAMAP" id="MF_01830">
    <property type="entry name" value="Hydro_lyase"/>
    <property type="match status" value="1"/>
</dbReference>
<dbReference type="PIRSF" id="PIRSF029755">
    <property type="entry name" value="UCP029755"/>
    <property type="match status" value="1"/>
</dbReference>
<protein>
    <recommendedName>
        <fullName evidence="3">Putative hydro-lyase VIBC2010_00120</fullName>
        <ecNumber evidence="3">4.2.1.-</ecNumber>
    </recommendedName>
</protein>
<evidence type="ECO:0000256" key="3">
    <source>
        <dbReference type="HAMAP-Rule" id="MF_01830"/>
    </source>
</evidence>